<name>A0ABX0XY65_9ACTN</name>
<dbReference type="RefSeq" id="WP_167925890.1">
    <property type="nucleotide sequence ID" value="NZ_JAATVY010000009.1"/>
</dbReference>
<dbReference type="InterPro" id="IPR002586">
    <property type="entry name" value="CobQ/CobB/MinD/ParA_Nub-bd_dom"/>
</dbReference>
<dbReference type="Proteomes" id="UP000722989">
    <property type="component" value="Unassembled WGS sequence"/>
</dbReference>
<evidence type="ECO:0000256" key="2">
    <source>
        <dbReference type="ARBA" id="ARBA00006683"/>
    </source>
</evidence>
<proteinExistence type="inferred from homology"/>
<evidence type="ECO:0000259" key="11">
    <source>
        <dbReference type="Pfam" id="PF02706"/>
    </source>
</evidence>
<reference evidence="12 13" key="1">
    <citation type="submission" date="2020-03" db="EMBL/GenBank/DDBJ databases">
        <title>WGS of the type strain of Planosporangium spp.</title>
        <authorList>
            <person name="Thawai C."/>
        </authorList>
    </citation>
    <scope>NUCLEOTIDE SEQUENCE [LARGE SCALE GENOMIC DNA]</scope>
    <source>
        <strain evidence="12 13">TBRC 5610</strain>
    </source>
</reference>
<accession>A0ABX0XY65</accession>
<dbReference type="InterPro" id="IPR005702">
    <property type="entry name" value="Wzc-like_C"/>
</dbReference>
<dbReference type="EC" id="2.7.10.2" evidence="12"/>
<evidence type="ECO:0000256" key="8">
    <source>
        <dbReference type="ARBA" id="ARBA00023136"/>
    </source>
</evidence>
<dbReference type="PANTHER" id="PTHR32309">
    <property type="entry name" value="TYROSINE-PROTEIN KINASE"/>
    <property type="match status" value="1"/>
</dbReference>
<keyword evidence="13" id="KW-1185">Reference proteome</keyword>
<dbReference type="Pfam" id="PF01656">
    <property type="entry name" value="CbiA"/>
    <property type="match status" value="1"/>
</dbReference>
<evidence type="ECO:0000313" key="12">
    <source>
        <dbReference type="EMBL" id="NJC70978.1"/>
    </source>
</evidence>
<keyword evidence="3" id="KW-1003">Cell membrane</keyword>
<evidence type="ECO:0000256" key="3">
    <source>
        <dbReference type="ARBA" id="ARBA00022475"/>
    </source>
</evidence>
<comment type="caution">
    <text evidence="12">The sequence shown here is derived from an EMBL/GenBank/DDBJ whole genome shotgun (WGS) entry which is preliminary data.</text>
</comment>
<keyword evidence="6" id="KW-0067">ATP-binding</keyword>
<comment type="subcellular location">
    <subcellularLocation>
        <location evidence="1">Cell membrane</location>
        <topology evidence="1">Multi-pass membrane protein</topology>
    </subcellularLocation>
</comment>
<dbReference type="NCBIfam" id="TIGR01007">
    <property type="entry name" value="eps_fam"/>
    <property type="match status" value="1"/>
</dbReference>
<evidence type="ECO:0000256" key="7">
    <source>
        <dbReference type="ARBA" id="ARBA00022989"/>
    </source>
</evidence>
<keyword evidence="5" id="KW-0547">Nucleotide-binding</keyword>
<dbReference type="Pfam" id="PF02706">
    <property type="entry name" value="Wzz"/>
    <property type="match status" value="1"/>
</dbReference>
<organism evidence="12 13">
    <name type="scientific">Planosporangium thailandense</name>
    <dbReference type="NCBI Taxonomy" id="765197"/>
    <lineage>
        <taxon>Bacteria</taxon>
        <taxon>Bacillati</taxon>
        <taxon>Actinomycetota</taxon>
        <taxon>Actinomycetes</taxon>
        <taxon>Micromonosporales</taxon>
        <taxon>Micromonosporaceae</taxon>
        <taxon>Planosporangium</taxon>
    </lineage>
</organism>
<evidence type="ECO:0000256" key="6">
    <source>
        <dbReference type="ARBA" id="ARBA00022840"/>
    </source>
</evidence>
<gene>
    <name evidence="12" type="ORF">HC031_14825</name>
</gene>
<evidence type="ECO:0000259" key="10">
    <source>
        <dbReference type="Pfam" id="PF01656"/>
    </source>
</evidence>
<dbReference type="InterPro" id="IPR003856">
    <property type="entry name" value="LPS_length_determ_N"/>
</dbReference>
<dbReference type="InterPro" id="IPR027417">
    <property type="entry name" value="P-loop_NTPase"/>
</dbReference>
<evidence type="ECO:0000256" key="1">
    <source>
        <dbReference type="ARBA" id="ARBA00004651"/>
    </source>
</evidence>
<dbReference type="PANTHER" id="PTHR32309:SF13">
    <property type="entry name" value="FERRIC ENTEROBACTIN TRANSPORT PROTEIN FEPE"/>
    <property type="match status" value="1"/>
</dbReference>
<dbReference type="GO" id="GO:0004715">
    <property type="term" value="F:non-membrane spanning protein tyrosine kinase activity"/>
    <property type="evidence" value="ECO:0007669"/>
    <property type="project" value="UniProtKB-EC"/>
</dbReference>
<feature type="transmembrane region" description="Helical" evidence="9">
    <location>
        <begin position="174"/>
        <end position="195"/>
    </location>
</feature>
<dbReference type="EMBL" id="JAATVY010000009">
    <property type="protein sequence ID" value="NJC70978.1"/>
    <property type="molecule type" value="Genomic_DNA"/>
</dbReference>
<dbReference type="SUPFAM" id="SSF52540">
    <property type="entry name" value="P-loop containing nucleoside triphosphate hydrolases"/>
    <property type="match status" value="1"/>
</dbReference>
<dbReference type="Gene3D" id="3.40.50.300">
    <property type="entry name" value="P-loop containing nucleotide triphosphate hydrolases"/>
    <property type="match status" value="1"/>
</dbReference>
<evidence type="ECO:0000313" key="13">
    <source>
        <dbReference type="Proteomes" id="UP000722989"/>
    </source>
</evidence>
<dbReference type="CDD" id="cd05387">
    <property type="entry name" value="BY-kinase"/>
    <property type="match status" value="1"/>
</dbReference>
<keyword evidence="4 9" id="KW-0812">Transmembrane</keyword>
<comment type="similarity">
    <text evidence="2">Belongs to the CpsC/CapA family.</text>
</comment>
<dbReference type="InterPro" id="IPR050445">
    <property type="entry name" value="Bact_polysacc_biosynth/exp"/>
</dbReference>
<evidence type="ECO:0000256" key="5">
    <source>
        <dbReference type="ARBA" id="ARBA00022741"/>
    </source>
</evidence>
<keyword evidence="8 9" id="KW-0472">Membrane</keyword>
<sequence length="458" mass="48768">MTLSKFLSTIRAHWLLVLAAAAVGGLGAGIVSTLQAPVYEGTVQLFVSVTGRGADTSQLNQGNTFSQQRTKSYAAIVNSPEVTRAVAQSLHLPYTAEDLAKHISTTNPLDTVLLDITVRDTSPDRARDIANAVAAEFPRLVDRIETPAGENTSPVKISVTQAATTPTAPVSPRLSLNLAIGLILGFTLGTSFAVLRTTFDRTIRSKLVAAEIAGASVLGSLPDESKGKPQPLIIDESSSPRAEAFRQLRTNIRFLSVDRQLNSIVVTGSLPEEGKTTTAANLAIALAQAGQPVALIDADLRKPSVAELFALPSGVGLTNVLLGDVPVRHALQPWRPDLPLFVLTSGPKPPNPSELLASARLKKTVESLVASHMMVIFDSPPLLPVTDAAIVAQATDGALMVTRIARTRTDQFTTAIETLRTVGATVLGVVANREKKEKKEAYGTYYHAPSPRRYRATR</sequence>
<protein>
    <submittedName>
        <fullName evidence="12">Polysaccharide biosynthesis tyrosine autokinase</fullName>
        <ecNumber evidence="12">2.7.10.2</ecNumber>
    </submittedName>
</protein>
<evidence type="ECO:0000256" key="9">
    <source>
        <dbReference type="SAM" id="Phobius"/>
    </source>
</evidence>
<keyword evidence="12" id="KW-0808">Transferase</keyword>
<feature type="domain" description="Polysaccharide chain length determinant N-terminal" evidence="11">
    <location>
        <begin position="2"/>
        <end position="90"/>
    </location>
</feature>
<feature type="domain" description="CobQ/CobB/MinD/ParA nucleotide binding" evidence="10">
    <location>
        <begin position="266"/>
        <end position="437"/>
    </location>
</feature>
<keyword evidence="7 9" id="KW-1133">Transmembrane helix</keyword>
<evidence type="ECO:0000256" key="4">
    <source>
        <dbReference type="ARBA" id="ARBA00022692"/>
    </source>
</evidence>